<organism evidence="1 2">
    <name type="scientific">Enterococcus phage IMEEF1</name>
    <dbReference type="NCBI Taxonomy" id="1351735"/>
    <lineage>
        <taxon>Viruses</taxon>
        <taxon>Duplodnaviria</taxon>
        <taxon>Heunggongvirae</taxon>
        <taxon>Uroviricota</taxon>
        <taxon>Caudoviricetes</taxon>
        <taxon>Saphexavirus</taxon>
        <taxon>Saphexavirus IMEEF1</taxon>
    </lineage>
</organism>
<keyword evidence="2" id="KW-1185">Reference proteome</keyword>
<evidence type="ECO:0000313" key="1">
    <source>
        <dbReference type="EMBL" id="AGR49042.1"/>
    </source>
</evidence>
<dbReference type="Proteomes" id="UP000015088">
    <property type="component" value="Segment"/>
</dbReference>
<proteinExistence type="predicted"/>
<dbReference type="KEGG" id="vg:40079830"/>
<sequence length="59" mass="6762">MEPNSIYEICILNKSTGCFDVFLVEDISSTFAWINFSDNFMEDFHDDSNVKVTEIKGGF</sequence>
<reference evidence="1 2" key="1">
    <citation type="journal article" date="2013" name="PLoS ONE">
        <title>Characterization of Enterococcus faecalis Phage IME-EF1 and Its Endolysin.</title>
        <authorList>
            <person name="Zhang W."/>
            <person name="Mi Z."/>
            <person name="Yin X."/>
            <person name="Fan H."/>
            <person name="An X."/>
            <person name="Zhang Z."/>
            <person name="Chen J."/>
            <person name="Tong Y."/>
        </authorList>
    </citation>
    <scope>NUCLEOTIDE SEQUENCE [LARGE SCALE GENOMIC DNA]</scope>
</reference>
<name>S5MX31_9CAUD</name>
<dbReference type="EMBL" id="KF192053">
    <property type="protein sequence ID" value="AGR49042.1"/>
    <property type="molecule type" value="Genomic_DNA"/>
</dbReference>
<protein>
    <submittedName>
        <fullName evidence="1">Uncharacterized protein</fullName>
    </submittedName>
</protein>
<dbReference type="RefSeq" id="YP_009603942.1">
    <property type="nucleotide sequence ID" value="NC_041959.1"/>
</dbReference>
<accession>S5MX31</accession>
<dbReference type="GeneID" id="40079830"/>
<evidence type="ECO:0000313" key="2">
    <source>
        <dbReference type="Proteomes" id="UP000015088"/>
    </source>
</evidence>